<dbReference type="EMBL" id="FOFU01000006">
    <property type="protein sequence ID" value="SEQ59814.1"/>
    <property type="molecule type" value="Genomic_DNA"/>
</dbReference>
<dbReference type="InterPro" id="IPR005079">
    <property type="entry name" value="Peptidase_C45_hydrolase"/>
</dbReference>
<keyword evidence="3" id="KW-0378">Hydrolase</keyword>
<evidence type="ECO:0000256" key="1">
    <source>
        <dbReference type="SAM" id="SignalP"/>
    </source>
</evidence>
<accession>A0A1H9HBW2</accession>
<dbReference type="SUPFAM" id="SSF56235">
    <property type="entry name" value="N-terminal nucleophile aminohydrolases (Ntn hydrolases)"/>
    <property type="match status" value="1"/>
</dbReference>
<dbReference type="Proteomes" id="UP000182360">
    <property type="component" value="Unassembled WGS sequence"/>
</dbReference>
<dbReference type="Pfam" id="PF03417">
    <property type="entry name" value="AAT"/>
    <property type="match status" value="1"/>
</dbReference>
<dbReference type="GO" id="GO:0016787">
    <property type="term" value="F:hydrolase activity"/>
    <property type="evidence" value="ECO:0007669"/>
    <property type="project" value="UniProtKB-KW"/>
</dbReference>
<evidence type="ECO:0000259" key="2">
    <source>
        <dbReference type="Pfam" id="PF03417"/>
    </source>
</evidence>
<dbReference type="PANTHER" id="PTHR35527:SF2">
    <property type="entry name" value="HYDROLASE"/>
    <property type="match status" value="1"/>
</dbReference>
<proteinExistence type="predicted"/>
<dbReference type="PROSITE" id="PS51257">
    <property type="entry name" value="PROKAR_LIPOPROTEIN"/>
    <property type="match status" value="1"/>
</dbReference>
<feature type="signal peptide" evidence="1">
    <location>
        <begin position="1"/>
        <end position="24"/>
    </location>
</feature>
<dbReference type="PANTHER" id="PTHR35527">
    <property type="entry name" value="CHOLOYLGLYCINE HYDROLASE"/>
    <property type="match status" value="1"/>
</dbReference>
<dbReference type="InterPro" id="IPR029055">
    <property type="entry name" value="Ntn_hydrolases_N"/>
</dbReference>
<dbReference type="OrthoDB" id="5480874at2"/>
<keyword evidence="1" id="KW-0732">Signal</keyword>
<feature type="domain" description="Peptidase C45 hydrolase" evidence="2">
    <location>
        <begin position="113"/>
        <end position="354"/>
    </location>
</feature>
<gene>
    <name evidence="3" type="ORF">SAMN04487977_106132</name>
</gene>
<feature type="chain" id="PRO_5010285750" evidence="1">
    <location>
        <begin position="25"/>
        <end position="367"/>
    </location>
</feature>
<dbReference type="InterPro" id="IPR052193">
    <property type="entry name" value="Peptidase_C59"/>
</dbReference>
<organism evidence="3 4">
    <name type="scientific">Treponema bryantii</name>
    <dbReference type="NCBI Taxonomy" id="163"/>
    <lineage>
        <taxon>Bacteria</taxon>
        <taxon>Pseudomonadati</taxon>
        <taxon>Spirochaetota</taxon>
        <taxon>Spirochaetia</taxon>
        <taxon>Spirochaetales</taxon>
        <taxon>Treponemataceae</taxon>
        <taxon>Treponema</taxon>
    </lineage>
</organism>
<protein>
    <submittedName>
        <fullName evidence="3">Linear amide C-N hydrolases, choloylglycine hydrolase family</fullName>
    </submittedName>
</protein>
<sequence length="367" mass="40677">MKTTKKFTAAFAALALVFALGSCANGTNNDENQTGKVELESIERVYSYEYEGDYGLDAIIEADITDPQELINYLVYKLQASYGTKEVEKSLSVKAIRAGCCSITANNAGNAGGKIYGRNYDYPDDTAMVIHTRPDNGYESVSTAYPHFIVETPNWEPSTNLPKELIGYCLIYAPLDGMNEKGFYISILEAGDTEKTVQTSKGKHDIQTTVAVRYLLDKADSVDKALELLKTFNMHSVFGIAYHFAMADTTGKSVVVEYINNEMKVTDTKVVTNHYLTPDSGKLTPDASKNTILRYNSAFGAGEAANWEMTPEQIRDALQAASSGQYHPDGSYITIWSAVYEPNAKKITYYFRENYNKYAEINLGSKK</sequence>
<reference evidence="3 4" key="1">
    <citation type="submission" date="2016-10" db="EMBL/GenBank/DDBJ databases">
        <authorList>
            <person name="de Groot N.N."/>
        </authorList>
    </citation>
    <scope>NUCLEOTIDE SEQUENCE [LARGE SCALE GENOMIC DNA]</scope>
    <source>
        <strain evidence="3 4">B25</strain>
    </source>
</reference>
<dbReference type="Gene3D" id="3.60.60.10">
    <property type="entry name" value="Penicillin V Acylase, Chain A"/>
    <property type="match status" value="1"/>
</dbReference>
<dbReference type="AlphaFoldDB" id="A0A1H9HBW2"/>
<keyword evidence="4" id="KW-1185">Reference proteome</keyword>
<evidence type="ECO:0000313" key="4">
    <source>
        <dbReference type="Proteomes" id="UP000182360"/>
    </source>
</evidence>
<dbReference type="RefSeq" id="WP_074644252.1">
    <property type="nucleotide sequence ID" value="NZ_FOFU01000006.1"/>
</dbReference>
<name>A0A1H9HBW2_9SPIR</name>
<evidence type="ECO:0000313" key="3">
    <source>
        <dbReference type="EMBL" id="SEQ59814.1"/>
    </source>
</evidence>